<dbReference type="Proteomes" id="UP000543836">
    <property type="component" value="Unassembled WGS sequence"/>
</dbReference>
<gene>
    <name evidence="2" type="ORF">GGE60_000547</name>
</gene>
<keyword evidence="1" id="KW-0472">Membrane</keyword>
<dbReference type="EMBL" id="JACIIG010000001">
    <property type="protein sequence ID" value="MBB4566459.1"/>
    <property type="molecule type" value="Genomic_DNA"/>
</dbReference>
<dbReference type="AlphaFoldDB" id="A0A7W7EIJ9"/>
<dbReference type="InterPro" id="IPR009380">
    <property type="entry name" value="DUF1036"/>
</dbReference>
<sequence>MTFVGWQRKKTQQRITGSPLEAVSSQVAPSFVTRSGPLARFAFFILAAAAPFFFMPNAAHADFRVCNGTQNLVGVAIGYRAKEGWVTEGWWQVPATTCATLIEGPLQSRYYYLYAEDAARGGRWTGDIEMCVAENEFKIPGVKDCYARGYQKMGFKEYDTGRQASWMVQLSDTPGSQESQN</sequence>
<dbReference type="Pfam" id="PF06282">
    <property type="entry name" value="DUF1036"/>
    <property type="match status" value="1"/>
</dbReference>
<comment type="caution">
    <text evidence="2">The sequence shown here is derived from an EMBL/GenBank/DDBJ whole genome shotgun (WGS) entry which is preliminary data.</text>
</comment>
<feature type="transmembrane region" description="Helical" evidence="1">
    <location>
        <begin position="38"/>
        <end position="55"/>
    </location>
</feature>
<name>A0A7W7EIJ9_9HYPH</name>
<organism evidence="2 3">
    <name type="scientific">Rhizobium leucaenae</name>
    <dbReference type="NCBI Taxonomy" id="29450"/>
    <lineage>
        <taxon>Bacteria</taxon>
        <taxon>Pseudomonadati</taxon>
        <taxon>Pseudomonadota</taxon>
        <taxon>Alphaproteobacteria</taxon>
        <taxon>Hyphomicrobiales</taxon>
        <taxon>Rhizobiaceae</taxon>
        <taxon>Rhizobium/Agrobacterium group</taxon>
        <taxon>Rhizobium</taxon>
    </lineage>
</organism>
<keyword evidence="1" id="KW-0812">Transmembrane</keyword>
<evidence type="ECO:0000313" key="3">
    <source>
        <dbReference type="Proteomes" id="UP000543836"/>
    </source>
</evidence>
<protein>
    <submittedName>
        <fullName evidence="2">Putative membrane protein</fullName>
    </submittedName>
</protein>
<keyword evidence="3" id="KW-1185">Reference proteome</keyword>
<proteinExistence type="predicted"/>
<reference evidence="2 3" key="1">
    <citation type="submission" date="2020-08" db="EMBL/GenBank/DDBJ databases">
        <title>Genomic Encyclopedia of Type Strains, Phase IV (KMG-V): Genome sequencing to study the core and pangenomes of soil and plant-associated prokaryotes.</title>
        <authorList>
            <person name="Whitman W."/>
        </authorList>
    </citation>
    <scope>NUCLEOTIDE SEQUENCE [LARGE SCALE GENOMIC DNA]</scope>
    <source>
        <strain evidence="2 3">SEMIA 492</strain>
    </source>
</reference>
<evidence type="ECO:0000256" key="1">
    <source>
        <dbReference type="SAM" id="Phobius"/>
    </source>
</evidence>
<evidence type="ECO:0000313" key="2">
    <source>
        <dbReference type="EMBL" id="MBB4566459.1"/>
    </source>
</evidence>
<keyword evidence="1" id="KW-1133">Transmembrane helix</keyword>
<accession>A0A7W7EIJ9</accession>